<keyword evidence="1" id="KW-0472">Membrane</keyword>
<evidence type="ECO:0000313" key="2">
    <source>
        <dbReference type="EMBL" id="MBC6464273.1"/>
    </source>
</evidence>
<gene>
    <name evidence="2" type="ORF">HKK74_01980</name>
</gene>
<organism evidence="2 3">
    <name type="scientific">Actinomadura alba</name>
    <dbReference type="NCBI Taxonomy" id="406431"/>
    <lineage>
        <taxon>Bacteria</taxon>
        <taxon>Bacillati</taxon>
        <taxon>Actinomycetota</taxon>
        <taxon>Actinomycetes</taxon>
        <taxon>Streptosporangiales</taxon>
        <taxon>Thermomonosporaceae</taxon>
        <taxon>Actinomadura</taxon>
    </lineage>
</organism>
<comment type="caution">
    <text evidence="2">The sequence shown here is derived from an EMBL/GenBank/DDBJ whole genome shotgun (WGS) entry which is preliminary data.</text>
</comment>
<keyword evidence="3" id="KW-1185">Reference proteome</keyword>
<dbReference type="RefSeq" id="WP_187241207.1">
    <property type="nucleotide sequence ID" value="NZ_BAAAOK010000011.1"/>
</dbReference>
<feature type="transmembrane region" description="Helical" evidence="1">
    <location>
        <begin position="6"/>
        <end position="23"/>
    </location>
</feature>
<evidence type="ECO:0000313" key="3">
    <source>
        <dbReference type="Proteomes" id="UP000805614"/>
    </source>
</evidence>
<feature type="transmembrane region" description="Helical" evidence="1">
    <location>
        <begin position="49"/>
        <end position="74"/>
    </location>
</feature>
<proteinExistence type="predicted"/>
<dbReference type="Proteomes" id="UP000805614">
    <property type="component" value="Unassembled WGS sequence"/>
</dbReference>
<dbReference type="EMBL" id="JABVEC010000001">
    <property type="protein sequence ID" value="MBC6464273.1"/>
    <property type="molecule type" value="Genomic_DNA"/>
</dbReference>
<evidence type="ECO:0000256" key="1">
    <source>
        <dbReference type="SAM" id="Phobius"/>
    </source>
</evidence>
<name>A0ABR7LHK8_9ACTN</name>
<protein>
    <submittedName>
        <fullName evidence="2">Uncharacterized protein</fullName>
    </submittedName>
</protein>
<reference evidence="2 3" key="1">
    <citation type="submission" date="2020-06" db="EMBL/GenBank/DDBJ databases">
        <title>Actinomadura xiongansis sp. nov., isolated from soil of Baiyangdian.</title>
        <authorList>
            <person name="Zhang X."/>
        </authorList>
    </citation>
    <scope>NUCLEOTIDE SEQUENCE [LARGE SCALE GENOMIC DNA]</scope>
    <source>
        <strain evidence="2 3">HBUM206468</strain>
    </source>
</reference>
<keyword evidence="1" id="KW-0812">Transmembrane</keyword>
<sequence>MSIWTVLWIAWIAAFALLEGLALRDKRPGDTLSEFTWRLFRIRDRRPTALTWVGRVLLVIGGVWLTGHLAFGWWSF</sequence>
<keyword evidence="1" id="KW-1133">Transmembrane helix</keyword>
<accession>A0ABR7LHK8</accession>